<dbReference type="Gene3D" id="1.20.1050.10">
    <property type="match status" value="1"/>
</dbReference>
<dbReference type="SUPFAM" id="SSF52833">
    <property type="entry name" value="Thioredoxin-like"/>
    <property type="match status" value="1"/>
</dbReference>
<dbReference type="Pfam" id="PF14497">
    <property type="entry name" value="GST_C_3"/>
    <property type="match status" value="1"/>
</dbReference>
<dbReference type="GO" id="GO:0006805">
    <property type="term" value="P:xenobiotic metabolic process"/>
    <property type="evidence" value="ECO:0007669"/>
    <property type="project" value="TreeGrafter"/>
</dbReference>
<comment type="caution">
    <text evidence="6">The sequence shown here is derived from an EMBL/GenBank/DDBJ whole genome shotgun (WGS) entry which is preliminary data.</text>
</comment>
<dbReference type="GO" id="GO:0004364">
    <property type="term" value="F:glutathione transferase activity"/>
    <property type="evidence" value="ECO:0007669"/>
    <property type="project" value="UniProtKB-EC"/>
</dbReference>
<dbReference type="AlphaFoldDB" id="A0A401P1T3"/>
<dbReference type="Pfam" id="PF02798">
    <property type="entry name" value="GST_N"/>
    <property type="match status" value="1"/>
</dbReference>
<dbReference type="STRING" id="75743.A0A401P1T3"/>
<keyword evidence="7" id="KW-1185">Reference proteome</keyword>
<dbReference type="InterPro" id="IPR004045">
    <property type="entry name" value="Glutathione_S-Trfase_N"/>
</dbReference>
<dbReference type="InterPro" id="IPR010987">
    <property type="entry name" value="Glutathione-S-Trfase_C-like"/>
</dbReference>
<dbReference type="SFLD" id="SFLDS00019">
    <property type="entry name" value="Glutathione_Transferase_(cytos"/>
    <property type="match status" value="1"/>
</dbReference>
<dbReference type="Gene3D" id="3.40.30.10">
    <property type="entry name" value="Glutaredoxin"/>
    <property type="match status" value="1"/>
</dbReference>
<dbReference type="Proteomes" id="UP000288216">
    <property type="component" value="Unassembled WGS sequence"/>
</dbReference>
<feature type="domain" description="GST N-terminal" evidence="4">
    <location>
        <begin position="43"/>
        <end position="123"/>
    </location>
</feature>
<reference evidence="6 7" key="1">
    <citation type="journal article" date="2018" name="Nat. Ecol. Evol.">
        <title>Shark genomes provide insights into elasmobranch evolution and the origin of vertebrates.</title>
        <authorList>
            <person name="Hara Y"/>
            <person name="Yamaguchi K"/>
            <person name="Onimaru K"/>
            <person name="Kadota M"/>
            <person name="Koyanagi M"/>
            <person name="Keeley SD"/>
            <person name="Tatsumi K"/>
            <person name="Tanaka K"/>
            <person name="Motone F"/>
            <person name="Kageyama Y"/>
            <person name="Nozu R"/>
            <person name="Adachi N"/>
            <person name="Nishimura O"/>
            <person name="Nakagawa R"/>
            <person name="Tanegashima C"/>
            <person name="Kiyatake I"/>
            <person name="Matsumoto R"/>
            <person name="Murakumo K"/>
            <person name="Nishida K"/>
            <person name="Terakita A"/>
            <person name="Kuratani S"/>
            <person name="Sato K"/>
            <person name="Hyodo S Kuraku.S."/>
        </authorList>
    </citation>
    <scope>NUCLEOTIDE SEQUENCE [LARGE SCALE GENOMIC DNA]</scope>
</reference>
<dbReference type="PANTHER" id="PTHR11571:SF107">
    <property type="entry name" value="GLUTATHIONE S-TRANSFERASE A1"/>
    <property type="match status" value="1"/>
</dbReference>
<dbReference type="SUPFAM" id="SSF47616">
    <property type="entry name" value="GST C-terminal domain-like"/>
    <property type="match status" value="1"/>
</dbReference>
<evidence type="ECO:0000256" key="2">
    <source>
        <dbReference type="ARBA" id="ARBA00012452"/>
    </source>
</evidence>
<comment type="similarity">
    <text evidence="1">Belongs to the GST superfamily. Alpha family.</text>
</comment>
<evidence type="ECO:0000259" key="5">
    <source>
        <dbReference type="PROSITE" id="PS50405"/>
    </source>
</evidence>
<dbReference type="InterPro" id="IPR036249">
    <property type="entry name" value="Thioredoxin-like_sf"/>
</dbReference>
<organism evidence="6 7">
    <name type="scientific">Scyliorhinus torazame</name>
    <name type="common">Cloudy catshark</name>
    <name type="synonym">Catulus torazame</name>
    <dbReference type="NCBI Taxonomy" id="75743"/>
    <lineage>
        <taxon>Eukaryota</taxon>
        <taxon>Metazoa</taxon>
        <taxon>Chordata</taxon>
        <taxon>Craniata</taxon>
        <taxon>Vertebrata</taxon>
        <taxon>Chondrichthyes</taxon>
        <taxon>Elasmobranchii</taxon>
        <taxon>Galeomorphii</taxon>
        <taxon>Galeoidea</taxon>
        <taxon>Carcharhiniformes</taxon>
        <taxon>Scyliorhinidae</taxon>
        <taxon>Scyliorhinus</taxon>
    </lineage>
</organism>
<dbReference type="PRINTS" id="PR01266">
    <property type="entry name" value="GSTRNSFRASEA"/>
</dbReference>
<evidence type="ECO:0000313" key="7">
    <source>
        <dbReference type="Proteomes" id="UP000288216"/>
    </source>
</evidence>
<dbReference type="PANTHER" id="PTHR11571">
    <property type="entry name" value="GLUTATHIONE S-TRANSFERASE"/>
    <property type="match status" value="1"/>
</dbReference>
<feature type="domain" description="GST C-terminal" evidence="5">
    <location>
        <begin position="125"/>
        <end position="248"/>
    </location>
</feature>
<dbReference type="EC" id="2.5.1.18" evidence="2"/>
<dbReference type="EMBL" id="BFAA01001546">
    <property type="protein sequence ID" value="GCB67086.1"/>
    <property type="molecule type" value="Genomic_DNA"/>
</dbReference>
<dbReference type="OrthoDB" id="414243at2759"/>
<protein>
    <recommendedName>
        <fullName evidence="2">glutathione transferase</fullName>
        <ecNumber evidence="2">2.5.1.18</ecNumber>
    </recommendedName>
</protein>
<dbReference type="SFLD" id="SFLDG00363">
    <property type="entry name" value="AMPS_(cytGST):_Alpha-__Mu-__Pi"/>
    <property type="match status" value="1"/>
</dbReference>
<evidence type="ECO:0000313" key="6">
    <source>
        <dbReference type="EMBL" id="GCB67086.1"/>
    </source>
</evidence>
<dbReference type="SFLD" id="SFLDG01205">
    <property type="entry name" value="AMPS.1"/>
    <property type="match status" value="1"/>
</dbReference>
<dbReference type="InterPro" id="IPR050213">
    <property type="entry name" value="GST_superfamily"/>
</dbReference>
<dbReference type="CDD" id="cd03077">
    <property type="entry name" value="GST_N_Alpha"/>
    <property type="match status" value="1"/>
</dbReference>
<keyword evidence="3" id="KW-0808">Transferase</keyword>
<dbReference type="PROSITE" id="PS50404">
    <property type="entry name" value="GST_NTER"/>
    <property type="match status" value="1"/>
</dbReference>
<dbReference type="FunFam" id="1.20.1050.10:FF:000005">
    <property type="entry name" value="Glutathione S-transferase A1"/>
    <property type="match status" value="1"/>
</dbReference>
<proteinExistence type="inferred from homology"/>
<evidence type="ECO:0000256" key="1">
    <source>
        <dbReference type="ARBA" id="ARBA00011055"/>
    </source>
</evidence>
<dbReference type="InterPro" id="IPR036282">
    <property type="entry name" value="Glutathione-S-Trfase_C_sf"/>
</dbReference>
<dbReference type="GO" id="GO:0006749">
    <property type="term" value="P:glutathione metabolic process"/>
    <property type="evidence" value="ECO:0007669"/>
    <property type="project" value="TreeGrafter"/>
</dbReference>
<dbReference type="InterPro" id="IPR003080">
    <property type="entry name" value="GST_alpha"/>
</dbReference>
<evidence type="ECO:0000259" key="4">
    <source>
        <dbReference type="PROSITE" id="PS50404"/>
    </source>
</evidence>
<name>A0A401P1T3_SCYTO</name>
<dbReference type="PROSITE" id="PS50405">
    <property type="entry name" value="GST_CTER"/>
    <property type="match status" value="1"/>
</dbReference>
<dbReference type="InterPro" id="IPR040079">
    <property type="entry name" value="Glutathione_S-Trfase"/>
</dbReference>
<dbReference type="OMA" id="DVMEMIM"/>
<evidence type="ECO:0000256" key="3">
    <source>
        <dbReference type="ARBA" id="ARBA00022679"/>
    </source>
</evidence>
<gene>
    <name evidence="6" type="ORF">scyTo_0005075</name>
</gene>
<sequence>MQSRQATIGAPLPTRSQRCCDDTFVSKFSGEFVVEVEKYTNMSKPKLHYFNGRGRMESVRWLLAAAGIEFEEEYLETREQYEKLLKDGALLYEQVPMVEIDGMKLVQTNAILNYIAGKYNLYGKDIKERALIDMYAEGARDLMTLVMRHPFLPSEEKESNRTLITKKAKSRYFPAFEKVLSQQSGYLVGNQLSVADLHLLEVILMIEENVPLILSEFPQLQKFKLKISTIPRIQTFLQPGSPRKPPPDDQYVQIVREVLKF</sequence>
<dbReference type="InterPro" id="IPR004046">
    <property type="entry name" value="GST_C"/>
</dbReference>
<accession>A0A401P1T3</accession>